<gene>
    <name evidence="1" type="ORF">JXQ802_LOCUS30068</name>
</gene>
<dbReference type="InterPro" id="IPR051468">
    <property type="entry name" value="Fungal_SecMetab_SDRs"/>
</dbReference>
<protein>
    <recommendedName>
        <fullName evidence="3">Oxidoreductase</fullName>
    </recommendedName>
</protein>
<dbReference type="PANTHER" id="PTHR43544">
    <property type="entry name" value="SHORT-CHAIN DEHYDROGENASE/REDUCTASE"/>
    <property type="match status" value="1"/>
</dbReference>
<name>A0A815EX47_9BILA</name>
<accession>A0A815EX47</accession>
<sequence length="531" mass="61665">MSINQPISSSSSSLSISVNDLNTCIEVLEKFNSKTAYPLLESNEFNNLRPLIHDLFLAEKRIKKKRLQNERRQTKQIDQKTKNSCLLRSGREKKLEQLQLQHILVPDGTVQIQSTKPEIKSENSSLSNIPQRLLQPKNCYICKLKYRTLHFFYDRLCPACAKLNFEKRLQTTDLSNRIALVTGGRVKIGYRIVLKLLRANCFVIATSRFPMDFLNRLNSEHDFNEWKNRIHIYGVDFRYSQLIEQFTQMLIDKYDRLDFLINNACQTIQRPKEFYQHLINNERLINYAILPNDHQQMLDGNLQFYQRLLPSFNRFLYQSSSSLSLALPSSIEDSNEISKAPSIINNTLFDVNQQPIDFRSTNSWMLRLDDLSTTEINEVLTINTLAPFILNSKLKVLMADKHPDPESKKFIINVSAMEGSFSRKNKTDRHPHTNAAKAALNMMTRTSASDYKNSNIYMVSVDTGWINDEKPIERAFQVMIQHDFQTPLDEEDAAARVLDPIINTYRQLAEGKIDIDIPYGCFLKDYHLCDW</sequence>
<dbReference type="GO" id="GO:0005737">
    <property type="term" value="C:cytoplasm"/>
    <property type="evidence" value="ECO:0007669"/>
    <property type="project" value="TreeGrafter"/>
</dbReference>
<proteinExistence type="predicted"/>
<dbReference type="Gene3D" id="3.40.50.720">
    <property type="entry name" value="NAD(P)-binding Rossmann-like Domain"/>
    <property type="match status" value="2"/>
</dbReference>
<evidence type="ECO:0000313" key="2">
    <source>
        <dbReference type="Proteomes" id="UP000663870"/>
    </source>
</evidence>
<dbReference type="GO" id="GO:0016491">
    <property type="term" value="F:oxidoreductase activity"/>
    <property type="evidence" value="ECO:0007669"/>
    <property type="project" value="TreeGrafter"/>
</dbReference>
<dbReference type="Proteomes" id="UP000663870">
    <property type="component" value="Unassembled WGS sequence"/>
</dbReference>
<dbReference type="AlphaFoldDB" id="A0A815EX47"/>
<keyword evidence="2" id="KW-1185">Reference proteome</keyword>
<dbReference type="InterPro" id="IPR002347">
    <property type="entry name" value="SDR_fam"/>
</dbReference>
<dbReference type="PANTHER" id="PTHR43544:SF2">
    <property type="entry name" value="OXIDOREDUCTASE"/>
    <property type="match status" value="1"/>
</dbReference>
<organism evidence="1 2">
    <name type="scientific">Rotaria sordida</name>
    <dbReference type="NCBI Taxonomy" id="392033"/>
    <lineage>
        <taxon>Eukaryota</taxon>
        <taxon>Metazoa</taxon>
        <taxon>Spiralia</taxon>
        <taxon>Gnathifera</taxon>
        <taxon>Rotifera</taxon>
        <taxon>Eurotatoria</taxon>
        <taxon>Bdelloidea</taxon>
        <taxon>Philodinida</taxon>
        <taxon>Philodinidae</taxon>
        <taxon>Rotaria</taxon>
    </lineage>
</organism>
<evidence type="ECO:0008006" key="3">
    <source>
        <dbReference type="Google" id="ProtNLM"/>
    </source>
</evidence>
<comment type="caution">
    <text evidence="1">The sequence shown here is derived from an EMBL/GenBank/DDBJ whole genome shotgun (WGS) entry which is preliminary data.</text>
</comment>
<reference evidence="1" key="1">
    <citation type="submission" date="2021-02" db="EMBL/GenBank/DDBJ databases">
        <authorList>
            <person name="Nowell W R."/>
        </authorList>
    </citation>
    <scope>NUCLEOTIDE SEQUENCE</scope>
</reference>
<dbReference type="EMBL" id="CAJNOL010001204">
    <property type="protein sequence ID" value="CAF1311905.1"/>
    <property type="molecule type" value="Genomic_DNA"/>
</dbReference>
<dbReference type="InterPro" id="IPR036291">
    <property type="entry name" value="NAD(P)-bd_dom_sf"/>
</dbReference>
<dbReference type="Pfam" id="PF00106">
    <property type="entry name" value="adh_short"/>
    <property type="match status" value="1"/>
</dbReference>
<evidence type="ECO:0000313" key="1">
    <source>
        <dbReference type="EMBL" id="CAF1311905.1"/>
    </source>
</evidence>
<dbReference type="SUPFAM" id="SSF51735">
    <property type="entry name" value="NAD(P)-binding Rossmann-fold domains"/>
    <property type="match status" value="1"/>
</dbReference>